<feature type="domain" description="GH29D-like beta-sandwich" evidence="6">
    <location>
        <begin position="153"/>
        <end position="206"/>
    </location>
</feature>
<dbReference type="Pfam" id="PF13306">
    <property type="entry name" value="LRR_5"/>
    <property type="match status" value="1"/>
</dbReference>
<dbReference type="Gene3D" id="3.40.50.200">
    <property type="entry name" value="Peptidase S8/S53 domain"/>
    <property type="match status" value="1"/>
</dbReference>
<dbReference type="Gene3D" id="3.80.10.10">
    <property type="entry name" value="Ribonuclease Inhibitor"/>
    <property type="match status" value="1"/>
</dbReference>
<evidence type="ECO:0000259" key="6">
    <source>
        <dbReference type="Pfam" id="PF13290"/>
    </source>
</evidence>
<evidence type="ECO:0000256" key="3">
    <source>
        <dbReference type="ARBA" id="ARBA00022801"/>
    </source>
</evidence>
<evidence type="ECO:0000256" key="4">
    <source>
        <dbReference type="ARBA" id="ARBA00022825"/>
    </source>
</evidence>
<dbReference type="PANTHER" id="PTHR43806">
    <property type="entry name" value="PEPTIDASE S8"/>
    <property type="match status" value="1"/>
</dbReference>
<dbReference type="InterPro" id="IPR026906">
    <property type="entry name" value="LRR_5"/>
</dbReference>
<evidence type="ECO:0000259" key="5">
    <source>
        <dbReference type="Pfam" id="PF00082"/>
    </source>
</evidence>
<dbReference type="InterPro" id="IPR032675">
    <property type="entry name" value="LRR_dom_sf"/>
</dbReference>
<protein>
    <submittedName>
        <fullName evidence="7">Protein containing Peptidase S8 and S53, subtilisin, kexin, sedolisin domain protein</fullName>
        <ecNumber evidence="7">3.4.-.-</ecNumber>
    </submittedName>
</protein>
<feature type="non-terminal residue" evidence="7">
    <location>
        <position position="341"/>
    </location>
</feature>
<dbReference type="GO" id="GO:0006508">
    <property type="term" value="P:proteolysis"/>
    <property type="evidence" value="ECO:0007669"/>
    <property type="project" value="UniProtKB-KW"/>
</dbReference>
<dbReference type="InterPro" id="IPR036852">
    <property type="entry name" value="Peptidase_S8/S53_dom_sf"/>
</dbReference>
<dbReference type="PROSITE" id="PS51892">
    <property type="entry name" value="SUBTILASE"/>
    <property type="match status" value="1"/>
</dbReference>
<gene>
    <name evidence="7" type="ORF">LEA_13421</name>
</gene>
<dbReference type="InterPro" id="IPR059177">
    <property type="entry name" value="GH29D-like_dom"/>
</dbReference>
<dbReference type="Pfam" id="PF13290">
    <property type="entry name" value="CHB_HEX_C_1"/>
    <property type="match status" value="1"/>
</dbReference>
<evidence type="ECO:0000256" key="2">
    <source>
        <dbReference type="ARBA" id="ARBA00022670"/>
    </source>
</evidence>
<keyword evidence="4" id="KW-0720">Serine protease</keyword>
<dbReference type="Pfam" id="PF00082">
    <property type="entry name" value="Peptidase_S8"/>
    <property type="match status" value="1"/>
</dbReference>
<proteinExistence type="inferred from homology"/>
<comment type="similarity">
    <text evidence="1">Belongs to the peptidase S8 family.</text>
</comment>
<dbReference type="EMBL" id="AJWY01009106">
    <property type="protein sequence ID" value="EKC59327.1"/>
    <property type="molecule type" value="Genomic_DNA"/>
</dbReference>
<dbReference type="PANTHER" id="PTHR43806:SF11">
    <property type="entry name" value="CEREVISIN-RELATED"/>
    <property type="match status" value="1"/>
</dbReference>
<dbReference type="AlphaFoldDB" id="K1SEW2"/>
<dbReference type="EC" id="3.4.-.-" evidence="7"/>
<dbReference type="InterPro" id="IPR000209">
    <property type="entry name" value="Peptidase_S8/S53_dom"/>
</dbReference>
<accession>K1SEW2</accession>
<name>K1SEW2_9ZZZZ</name>
<reference evidence="7" key="1">
    <citation type="journal article" date="2013" name="Environ. Microbiol.">
        <title>Microbiota from the distal guts of lean and obese adolescents exhibit partial functional redundancy besides clear differences in community structure.</title>
        <authorList>
            <person name="Ferrer M."/>
            <person name="Ruiz A."/>
            <person name="Lanza F."/>
            <person name="Haange S.B."/>
            <person name="Oberbach A."/>
            <person name="Till H."/>
            <person name="Bargiela R."/>
            <person name="Campoy C."/>
            <person name="Segura M.T."/>
            <person name="Richter M."/>
            <person name="von Bergen M."/>
            <person name="Seifert J."/>
            <person name="Suarez A."/>
        </authorList>
    </citation>
    <scope>NUCLEOTIDE SEQUENCE</scope>
</reference>
<organism evidence="7">
    <name type="scientific">human gut metagenome</name>
    <dbReference type="NCBI Taxonomy" id="408170"/>
    <lineage>
        <taxon>unclassified sequences</taxon>
        <taxon>metagenomes</taxon>
        <taxon>organismal metagenomes</taxon>
    </lineage>
</organism>
<dbReference type="SUPFAM" id="SSF52743">
    <property type="entry name" value="Subtilisin-like"/>
    <property type="match status" value="1"/>
</dbReference>
<evidence type="ECO:0000256" key="1">
    <source>
        <dbReference type="ARBA" id="ARBA00011073"/>
    </source>
</evidence>
<comment type="caution">
    <text evidence="7">The sequence shown here is derived from an EMBL/GenBank/DDBJ whole genome shotgun (WGS) entry which is preliminary data.</text>
</comment>
<sequence length="341" mass="37846">MFACVSNDSTVDDTVVPANVTECIAVTSSDINGLISEWTTWTYKTDVAAPGEDIAVATMQDKYDIWSGTSFATPCAASLGAILKSVYPNITVDEIDERIKETAFPIKESRGYTSAQGQHLDDFYTIFQGAGMVQFCNALGIDKLAAVQTDLEDKTYIGAQLCSMQCTDKNAIILYTTDGTYPTLENAIEYTAPFEVTKRTRIRSVAYYPDTEYYSDEIDITPRIHYIDDESRFEINQDGVITKYKGTIQCLYVPETINGIPVTGFESGAFNNNRIIELTLPKTIKEIPENAFSKNTALEYISAEGVTVVCDSAFFYSNLRYAELPNAKELGELSFARIKTF</sequence>
<feature type="domain" description="Peptidase S8/S53" evidence="5">
    <location>
        <begin position="12"/>
        <end position="121"/>
    </location>
</feature>
<dbReference type="InterPro" id="IPR050131">
    <property type="entry name" value="Peptidase_S8_subtilisin-like"/>
</dbReference>
<evidence type="ECO:0000313" key="7">
    <source>
        <dbReference type="EMBL" id="EKC59327.1"/>
    </source>
</evidence>
<keyword evidence="2" id="KW-0645">Protease</keyword>
<keyword evidence="3 7" id="KW-0378">Hydrolase</keyword>
<dbReference type="GO" id="GO:0004252">
    <property type="term" value="F:serine-type endopeptidase activity"/>
    <property type="evidence" value="ECO:0007669"/>
    <property type="project" value="InterPro"/>
</dbReference>